<gene>
    <name evidence="1" type="ORF">F4553_002594</name>
</gene>
<dbReference type="SUPFAM" id="SSF55961">
    <property type="entry name" value="Bet v1-like"/>
    <property type="match status" value="1"/>
</dbReference>
<accession>A0A841BNG2</accession>
<dbReference type="Gene3D" id="3.30.530.20">
    <property type="match status" value="1"/>
</dbReference>
<protein>
    <submittedName>
        <fullName evidence="1">Uncharacterized protein YndB with AHSA1/START domain</fullName>
    </submittedName>
</protein>
<sequence>MSFERDIAAPVEGVWATMTDVNRYAERFSKIDAAVLTSDGSMDDGSFDVGTRWRETRTAHGRSASVDYCVTECDPHRRYLAECWSGARSFMEYVFVPSEDGTRTTVRVTFWTRGGGPGFWLGSRLFRARIVECVVDHNNTDLADLARACERRSVPSGR</sequence>
<name>A0A841BNG2_9ACTN</name>
<dbReference type="InterPro" id="IPR023393">
    <property type="entry name" value="START-like_dom_sf"/>
</dbReference>
<dbReference type="AlphaFoldDB" id="A0A841BNG2"/>
<dbReference type="CDD" id="cd07812">
    <property type="entry name" value="SRPBCC"/>
    <property type="match status" value="1"/>
</dbReference>
<keyword evidence="2" id="KW-1185">Reference proteome</keyword>
<comment type="caution">
    <text evidence="1">The sequence shown here is derived from an EMBL/GenBank/DDBJ whole genome shotgun (WGS) entry which is preliminary data.</text>
</comment>
<proteinExistence type="predicted"/>
<reference evidence="1 2" key="1">
    <citation type="submission" date="2020-08" db="EMBL/GenBank/DDBJ databases">
        <title>Sequencing the genomes of 1000 actinobacteria strains.</title>
        <authorList>
            <person name="Klenk H.-P."/>
        </authorList>
    </citation>
    <scope>NUCLEOTIDE SEQUENCE [LARGE SCALE GENOMIC DNA]</scope>
    <source>
        <strain evidence="1 2">DSM 45362</strain>
    </source>
</reference>
<dbReference type="Proteomes" id="UP000587527">
    <property type="component" value="Unassembled WGS sequence"/>
</dbReference>
<dbReference type="Pfam" id="PF10604">
    <property type="entry name" value="Polyketide_cyc2"/>
    <property type="match status" value="1"/>
</dbReference>
<evidence type="ECO:0000313" key="1">
    <source>
        <dbReference type="EMBL" id="MBB5869215.1"/>
    </source>
</evidence>
<dbReference type="InterPro" id="IPR019587">
    <property type="entry name" value="Polyketide_cyclase/dehydratase"/>
</dbReference>
<dbReference type="EMBL" id="JACHMN010000002">
    <property type="protein sequence ID" value="MBB5869215.1"/>
    <property type="molecule type" value="Genomic_DNA"/>
</dbReference>
<evidence type="ECO:0000313" key="2">
    <source>
        <dbReference type="Proteomes" id="UP000587527"/>
    </source>
</evidence>
<organism evidence="1 2">
    <name type="scientific">Allocatelliglobosispora scoriae</name>
    <dbReference type="NCBI Taxonomy" id="643052"/>
    <lineage>
        <taxon>Bacteria</taxon>
        <taxon>Bacillati</taxon>
        <taxon>Actinomycetota</taxon>
        <taxon>Actinomycetes</taxon>
        <taxon>Micromonosporales</taxon>
        <taxon>Micromonosporaceae</taxon>
        <taxon>Allocatelliglobosispora</taxon>
    </lineage>
</organism>
<dbReference type="RefSeq" id="WP_184835696.1">
    <property type="nucleotide sequence ID" value="NZ_JACHMN010000002.1"/>
</dbReference>